<evidence type="ECO:0000313" key="3">
    <source>
        <dbReference type="Proteomes" id="UP000002051"/>
    </source>
</evidence>
<dbReference type="AlphaFoldDB" id="A0A072TT40"/>
<dbReference type="GO" id="GO:0004519">
    <property type="term" value="F:endonuclease activity"/>
    <property type="evidence" value="ECO:0007669"/>
    <property type="project" value="UniProtKB-KW"/>
</dbReference>
<dbReference type="Gene3D" id="3.60.10.10">
    <property type="entry name" value="Endonuclease/exonuclease/phosphatase"/>
    <property type="match status" value="1"/>
</dbReference>
<keyword evidence="3" id="KW-1185">Reference proteome</keyword>
<dbReference type="HOGENOM" id="CLU_843007_0_0_1"/>
<organism evidence="1 3">
    <name type="scientific">Medicago truncatula</name>
    <name type="common">Barrel medic</name>
    <name type="synonym">Medicago tribuloides</name>
    <dbReference type="NCBI Taxonomy" id="3880"/>
    <lineage>
        <taxon>Eukaryota</taxon>
        <taxon>Viridiplantae</taxon>
        <taxon>Streptophyta</taxon>
        <taxon>Embryophyta</taxon>
        <taxon>Tracheophyta</taxon>
        <taxon>Spermatophyta</taxon>
        <taxon>Magnoliopsida</taxon>
        <taxon>eudicotyledons</taxon>
        <taxon>Gunneridae</taxon>
        <taxon>Pentapetalae</taxon>
        <taxon>rosids</taxon>
        <taxon>fabids</taxon>
        <taxon>Fabales</taxon>
        <taxon>Fabaceae</taxon>
        <taxon>Papilionoideae</taxon>
        <taxon>50 kb inversion clade</taxon>
        <taxon>NPAAA clade</taxon>
        <taxon>Hologalegina</taxon>
        <taxon>IRL clade</taxon>
        <taxon>Trifolieae</taxon>
        <taxon>Medicago</taxon>
    </lineage>
</organism>
<dbReference type="PANTHER" id="PTHR33710">
    <property type="entry name" value="BNAC02G09200D PROTEIN"/>
    <property type="match status" value="1"/>
</dbReference>
<name>A0A072TT40_MEDTR</name>
<dbReference type="STRING" id="3880.A0A072TT40"/>
<dbReference type="PANTHER" id="PTHR33710:SF77">
    <property type="entry name" value="DNASE I-LIKE SUPERFAMILY PROTEIN"/>
    <property type="match status" value="1"/>
</dbReference>
<evidence type="ECO:0000313" key="1">
    <source>
        <dbReference type="EMBL" id="KEH16720.1"/>
    </source>
</evidence>
<reference evidence="1 3" key="2">
    <citation type="journal article" date="2014" name="BMC Genomics">
        <title>An improved genome release (version Mt4.0) for the model legume Medicago truncatula.</title>
        <authorList>
            <person name="Tang H."/>
            <person name="Krishnakumar V."/>
            <person name="Bidwell S."/>
            <person name="Rosen B."/>
            <person name="Chan A."/>
            <person name="Zhou S."/>
            <person name="Gentzbittel L."/>
            <person name="Childs K.L."/>
            <person name="Yandell M."/>
            <person name="Gundlach H."/>
            <person name="Mayer K.F."/>
            <person name="Schwartz D.C."/>
            <person name="Town C.D."/>
        </authorList>
    </citation>
    <scope>GENOME REANNOTATION</scope>
    <source>
        <strain evidence="1">A17</strain>
        <strain evidence="2 3">cv. Jemalong A17</strain>
    </source>
</reference>
<gene>
    <name evidence="1" type="ORF">MTR_0106s0030</name>
</gene>
<evidence type="ECO:0000313" key="2">
    <source>
        <dbReference type="EnsemblPlants" id="KEH16720"/>
    </source>
</evidence>
<dbReference type="EMBL" id="KL402831">
    <property type="protein sequence ID" value="KEH16720.1"/>
    <property type="molecule type" value="Genomic_DNA"/>
</dbReference>
<accession>A0A072TT40</accession>
<proteinExistence type="predicted"/>
<reference evidence="2" key="3">
    <citation type="submission" date="2015-06" db="UniProtKB">
        <authorList>
            <consortium name="EnsemblPlants"/>
        </authorList>
    </citation>
    <scope>IDENTIFICATION</scope>
    <source>
        <strain evidence="2">cv. Jemalong A17</strain>
    </source>
</reference>
<reference evidence="1 3" key="1">
    <citation type="journal article" date="2011" name="Nature">
        <title>The Medicago genome provides insight into the evolution of rhizobial symbioses.</title>
        <authorList>
            <person name="Young N.D."/>
            <person name="Debelle F."/>
            <person name="Oldroyd G.E."/>
            <person name="Geurts R."/>
            <person name="Cannon S.B."/>
            <person name="Udvardi M.K."/>
            <person name="Benedito V.A."/>
            <person name="Mayer K.F."/>
            <person name="Gouzy J."/>
            <person name="Schoof H."/>
            <person name="Van de Peer Y."/>
            <person name="Proost S."/>
            <person name="Cook D.R."/>
            <person name="Meyers B.C."/>
            <person name="Spannagl M."/>
            <person name="Cheung F."/>
            <person name="De Mita S."/>
            <person name="Krishnakumar V."/>
            <person name="Gundlach H."/>
            <person name="Zhou S."/>
            <person name="Mudge J."/>
            <person name="Bharti A.K."/>
            <person name="Murray J.D."/>
            <person name="Naoumkina M.A."/>
            <person name="Rosen B."/>
            <person name="Silverstein K.A."/>
            <person name="Tang H."/>
            <person name="Rombauts S."/>
            <person name="Zhao P.X."/>
            <person name="Zhou P."/>
            <person name="Barbe V."/>
            <person name="Bardou P."/>
            <person name="Bechner M."/>
            <person name="Bellec A."/>
            <person name="Berger A."/>
            <person name="Berges H."/>
            <person name="Bidwell S."/>
            <person name="Bisseling T."/>
            <person name="Choisne N."/>
            <person name="Couloux A."/>
            <person name="Denny R."/>
            <person name="Deshpande S."/>
            <person name="Dai X."/>
            <person name="Doyle J.J."/>
            <person name="Dudez A.M."/>
            <person name="Farmer A.D."/>
            <person name="Fouteau S."/>
            <person name="Franken C."/>
            <person name="Gibelin C."/>
            <person name="Gish J."/>
            <person name="Goldstein S."/>
            <person name="Gonzalez A.J."/>
            <person name="Green P.J."/>
            <person name="Hallab A."/>
            <person name="Hartog M."/>
            <person name="Hua A."/>
            <person name="Humphray S.J."/>
            <person name="Jeong D.H."/>
            <person name="Jing Y."/>
            <person name="Jocker A."/>
            <person name="Kenton S.M."/>
            <person name="Kim D.J."/>
            <person name="Klee K."/>
            <person name="Lai H."/>
            <person name="Lang C."/>
            <person name="Lin S."/>
            <person name="Macmil S.L."/>
            <person name="Magdelenat G."/>
            <person name="Matthews L."/>
            <person name="McCorrison J."/>
            <person name="Monaghan E.L."/>
            <person name="Mun J.H."/>
            <person name="Najar F.Z."/>
            <person name="Nicholson C."/>
            <person name="Noirot C."/>
            <person name="O'Bleness M."/>
            <person name="Paule C.R."/>
            <person name="Poulain J."/>
            <person name="Prion F."/>
            <person name="Qin B."/>
            <person name="Qu C."/>
            <person name="Retzel E.F."/>
            <person name="Riddle C."/>
            <person name="Sallet E."/>
            <person name="Samain S."/>
            <person name="Samson N."/>
            <person name="Sanders I."/>
            <person name="Saurat O."/>
            <person name="Scarpelli C."/>
            <person name="Schiex T."/>
            <person name="Segurens B."/>
            <person name="Severin A.J."/>
            <person name="Sherrier D.J."/>
            <person name="Shi R."/>
            <person name="Sims S."/>
            <person name="Singer S.R."/>
            <person name="Sinharoy S."/>
            <person name="Sterck L."/>
            <person name="Viollet A."/>
            <person name="Wang B.B."/>
            <person name="Wang K."/>
            <person name="Wang M."/>
            <person name="Wang X."/>
            <person name="Warfsmann J."/>
            <person name="Weissenbach J."/>
            <person name="White D.D."/>
            <person name="White J.D."/>
            <person name="Wiley G.B."/>
            <person name="Wincker P."/>
            <person name="Xing Y."/>
            <person name="Yang L."/>
            <person name="Yao Z."/>
            <person name="Ying F."/>
            <person name="Zhai J."/>
            <person name="Zhou L."/>
            <person name="Zuber A."/>
            <person name="Denarie J."/>
            <person name="Dixon R.A."/>
            <person name="May G.D."/>
            <person name="Schwartz D.C."/>
            <person name="Rogers J."/>
            <person name="Quetier F."/>
            <person name="Town C.D."/>
            <person name="Roe B.A."/>
        </authorList>
    </citation>
    <scope>NUCLEOTIDE SEQUENCE [LARGE SCALE GENOMIC DNA]</scope>
    <source>
        <strain evidence="1">A17</strain>
        <strain evidence="2 3">cv. Jemalong A17</strain>
    </source>
</reference>
<dbReference type="Proteomes" id="UP000002051">
    <property type="component" value="Unassembled WGS sequence"/>
</dbReference>
<dbReference type="SUPFAM" id="SSF56219">
    <property type="entry name" value="DNase I-like"/>
    <property type="match status" value="1"/>
</dbReference>
<keyword evidence="1" id="KW-0540">Nuclease</keyword>
<keyword evidence="1" id="KW-0378">Hydrolase</keyword>
<dbReference type="InterPro" id="IPR036691">
    <property type="entry name" value="Endo/exonu/phosph_ase_sf"/>
</dbReference>
<keyword evidence="1" id="KW-0255">Endonuclease</keyword>
<sequence length="330" mass="37308">MSSSQEYPLLVRQGKLNIIVCEISPLLLGNVALCMGNLQIIWSHNGRYHAQFLQRKLYLFSTQVCSKFLQRRETPNSSPLVSRKRHFRTSIPLKNLRMPAEVGRSVLGADHDTVLSPVTEKYLDVSSLVVALDAPANSLLQKEVDFMNDWLAKAAETETPFIPVISKAQKKKGVKNTKASYQTRDPLIPNLCAVWGADCIFTVIFASSQCLVLEHICNETKVYIAGVYASTSYLLRRQLREDLTTLQNLYTAPWTFLGDFNAVLGAHEKRGRRLPPSISCTDFLTWSNANLLRHLNTNGVQFTWNNGRLDSDSVFLRLDRAICNEPWTNF</sequence>
<dbReference type="EnsemblPlants" id="KEH16720">
    <property type="protein sequence ID" value="KEH16720"/>
    <property type="gene ID" value="MTR_0106s0030"/>
</dbReference>
<protein>
    <submittedName>
        <fullName evidence="1">Endonuclease/exonuclease/phosphatase family protein</fullName>
    </submittedName>
</protein>